<dbReference type="FunFam" id="3.30.70.240:FF:000001">
    <property type="entry name" value="Elongation factor G"/>
    <property type="match status" value="1"/>
</dbReference>
<dbReference type="Proteomes" id="UP000708208">
    <property type="component" value="Unassembled WGS sequence"/>
</dbReference>
<feature type="binding site" evidence="8">
    <location>
        <begin position="115"/>
        <end position="119"/>
    </location>
    <ligand>
        <name>GTP</name>
        <dbReference type="ChEBI" id="CHEBI:37565"/>
    </ligand>
</feature>
<keyword evidence="6 8" id="KW-0496">Mitochondrion</keyword>
<evidence type="ECO:0000256" key="4">
    <source>
        <dbReference type="ARBA" id="ARBA00022768"/>
    </source>
</evidence>
<dbReference type="PANTHER" id="PTHR43636">
    <property type="entry name" value="ELONGATION FACTOR G, MITOCHONDRIAL"/>
    <property type="match status" value="1"/>
</dbReference>
<dbReference type="NCBIfam" id="TIGR00484">
    <property type="entry name" value="EF-G"/>
    <property type="match status" value="1"/>
</dbReference>
<dbReference type="InterPro" id="IPR031157">
    <property type="entry name" value="G_TR_CS"/>
</dbReference>
<dbReference type="AlphaFoldDB" id="A0A8J2NZY9"/>
<dbReference type="FunFam" id="3.30.230.10:FF:000003">
    <property type="entry name" value="Elongation factor G"/>
    <property type="match status" value="1"/>
</dbReference>
<dbReference type="NCBIfam" id="TIGR00231">
    <property type="entry name" value="small_GTP"/>
    <property type="match status" value="1"/>
</dbReference>
<dbReference type="InterPro" id="IPR004540">
    <property type="entry name" value="Transl_elong_EFG/EF2"/>
</dbReference>
<dbReference type="Pfam" id="PF00679">
    <property type="entry name" value="EFG_C"/>
    <property type="match status" value="1"/>
</dbReference>
<dbReference type="FunFam" id="2.40.30.10:FF:000022">
    <property type="entry name" value="Elongation factor G, mitochondrial"/>
    <property type="match status" value="1"/>
</dbReference>
<dbReference type="InterPro" id="IPR005225">
    <property type="entry name" value="Small_GTP-bd"/>
</dbReference>
<evidence type="ECO:0000256" key="7">
    <source>
        <dbReference type="ARBA" id="ARBA00023134"/>
    </source>
</evidence>
<keyword evidence="11" id="KW-1185">Reference proteome</keyword>
<evidence type="ECO:0000313" key="11">
    <source>
        <dbReference type="Proteomes" id="UP000708208"/>
    </source>
</evidence>
<dbReference type="PROSITE" id="PS00301">
    <property type="entry name" value="G_TR_1"/>
    <property type="match status" value="1"/>
</dbReference>
<keyword evidence="4 8" id="KW-0251">Elongation factor</keyword>
<dbReference type="PANTHER" id="PTHR43636:SF2">
    <property type="entry name" value="ELONGATION FACTOR G, MITOCHONDRIAL"/>
    <property type="match status" value="1"/>
</dbReference>
<dbReference type="InterPro" id="IPR000795">
    <property type="entry name" value="T_Tr_GTP-bd_dom"/>
</dbReference>
<evidence type="ECO:0000256" key="5">
    <source>
        <dbReference type="ARBA" id="ARBA00022917"/>
    </source>
</evidence>
<comment type="similarity">
    <text evidence="8">Belongs to the GTP-binding elongation factor family. EF-G/EF-2 subfamily.</text>
</comment>
<comment type="caution">
    <text evidence="10">The sequence shown here is derived from an EMBL/GenBank/DDBJ whole genome shotgun (WGS) entry which is preliminary data.</text>
</comment>
<dbReference type="SMART" id="SM00889">
    <property type="entry name" value="EFG_IV"/>
    <property type="match status" value="1"/>
</dbReference>
<dbReference type="CDD" id="cd01886">
    <property type="entry name" value="EF-G"/>
    <property type="match status" value="1"/>
</dbReference>
<dbReference type="Pfam" id="PF14492">
    <property type="entry name" value="EFG_III"/>
    <property type="match status" value="1"/>
</dbReference>
<dbReference type="GO" id="GO:0003924">
    <property type="term" value="F:GTPase activity"/>
    <property type="evidence" value="ECO:0007669"/>
    <property type="project" value="UniProtKB-UniRule"/>
</dbReference>
<keyword evidence="7 8" id="KW-0342">GTP-binding</keyword>
<feature type="binding site" evidence="8">
    <location>
        <begin position="169"/>
        <end position="172"/>
    </location>
    <ligand>
        <name>GTP</name>
        <dbReference type="ChEBI" id="CHEBI:37565"/>
    </ligand>
</feature>
<dbReference type="InterPro" id="IPR000640">
    <property type="entry name" value="EFG_V-like"/>
</dbReference>
<dbReference type="SMART" id="SM00838">
    <property type="entry name" value="EFG_C"/>
    <property type="match status" value="1"/>
</dbReference>
<dbReference type="GO" id="GO:0070125">
    <property type="term" value="P:mitochondrial translational elongation"/>
    <property type="evidence" value="ECO:0007669"/>
    <property type="project" value="UniProtKB-UniRule"/>
</dbReference>
<accession>A0A8J2NZY9</accession>
<evidence type="ECO:0000256" key="3">
    <source>
        <dbReference type="ARBA" id="ARBA00022741"/>
    </source>
</evidence>
<dbReference type="HAMAP" id="MF_00054_B">
    <property type="entry name" value="EF_G_EF_2_B"/>
    <property type="match status" value="1"/>
</dbReference>
<dbReference type="PROSITE" id="PS51722">
    <property type="entry name" value="G_TR_2"/>
    <property type="match status" value="1"/>
</dbReference>
<dbReference type="FunFam" id="3.40.50.300:FF:000539">
    <property type="entry name" value="Elongation factor G, mitochondrial"/>
    <property type="match status" value="1"/>
</dbReference>
<dbReference type="InterPro" id="IPR047872">
    <property type="entry name" value="EFG_IV"/>
</dbReference>
<dbReference type="GO" id="GO:0003746">
    <property type="term" value="F:translation elongation factor activity"/>
    <property type="evidence" value="ECO:0007669"/>
    <property type="project" value="UniProtKB-UniRule"/>
</dbReference>
<dbReference type="FunFam" id="3.30.70.870:FF:000001">
    <property type="entry name" value="Elongation factor G"/>
    <property type="match status" value="1"/>
</dbReference>
<dbReference type="InterPro" id="IPR035649">
    <property type="entry name" value="EFG_V"/>
</dbReference>
<evidence type="ECO:0000256" key="2">
    <source>
        <dbReference type="ARBA" id="ARBA00005870"/>
    </source>
</evidence>
<comment type="function">
    <text evidence="8">Mitochondrial GTPase that catalyzes the GTP-dependent ribosomal translocation step during translation elongation. During this step, the ribosome changes from the pre-translocational (PRE) to the post-translocational (POST) state as the newly formed A-site-bound peptidyl-tRNA and P-site-bound deacylated tRNA move to the P and E sites, respectively. Catalyzes the coordinated movement of the two tRNA molecules, the mRNA and conformational changes in the ribosome.</text>
</comment>
<comment type="similarity">
    <text evidence="2">Belongs to the TRAFAC class translation factor GTPase superfamily. Classic translation factor GTPase family. EF-G/EF-2 subfamily.</text>
</comment>
<keyword evidence="3 8" id="KW-0547">Nucleotide-binding</keyword>
<dbReference type="GO" id="GO:0005739">
    <property type="term" value="C:mitochondrion"/>
    <property type="evidence" value="ECO:0007669"/>
    <property type="project" value="UniProtKB-SubCell"/>
</dbReference>
<dbReference type="CDD" id="cd01434">
    <property type="entry name" value="EFG_mtEFG1_IV"/>
    <property type="match status" value="1"/>
</dbReference>
<sequence>MIYKVLGRIPTARIFNFAYLKRTYAAPAKFTPGIHHELDKIRNIGISAHIDSGKTTLTERVLFYTGRITQMHEVRGKDEVGATMDSMELERQRGITIQSAATYTVWKDYNVNIIDTPGHVDFTVEVERALRVLDGAVLVLCSVGGVQSQTMTVNRQMKRYNVPCVAFINKLDRLGANPNRVLNQLRSKLGHNAAYLQIPMGLESELSGVIDVVNKKAMYFDGKFGETVRVADVPEEYVEETESRHEELIEYVSNVDETLGEMFLNEKTPTVEDLKAAIRRATLKREFTPVLVGSALKNKGVQPLLDAVVSYLPTPAEVDNFAYVENEEPVENRKRIRMAPDRSAKHPFCGLAFKLEAGRFGQLTYVRVYQGMLRKGETIFNTRTNKKVKTSRLVRLHANQMEDVTEVYAGDICALFGVDCASGDSFVTSRDLRISMESIYVPDPVISMSIKPKDPNHLDNFSKAVQRFTKEDPTYHIEYDEDNKETIASGMGELHLEIYAQRMEREYGCPVVMGKPKVSFRESLCGPCEFDFLHKKQSGGSGQYGRVIGILEPLPPEENTKIEFVNETKGTNVPSQFIPAIKKGFLASCEKGQLSGHKVAGIRFRLQDGDSHMVDSNEISFILAAQGAVKQAFDEGSWNILEPIMSVEVVAPSEFQGIVMGQLNKRNGIVTGTDENDGWFVVTSEVPLNEMFGYSSELRSATQGKGEFAMEYSRYSPAPPGTQNELIQMYEQTLHPNALAKKNKN</sequence>
<dbReference type="InterPro" id="IPR005517">
    <property type="entry name" value="Transl_elong_EFG/EF2_IV"/>
</dbReference>
<evidence type="ECO:0000256" key="8">
    <source>
        <dbReference type="HAMAP-Rule" id="MF_03061"/>
    </source>
</evidence>
<feature type="binding site" evidence="8">
    <location>
        <begin position="48"/>
        <end position="55"/>
    </location>
    <ligand>
        <name>GTP</name>
        <dbReference type="ChEBI" id="CHEBI:37565"/>
    </ligand>
</feature>
<evidence type="ECO:0000313" key="10">
    <source>
        <dbReference type="EMBL" id="CAG7720540.1"/>
    </source>
</evidence>
<dbReference type="OrthoDB" id="198619at2759"/>
<name>A0A8J2NZY9_9HEXA</name>
<comment type="subcellular location">
    <subcellularLocation>
        <location evidence="1 8">Mitochondrion</location>
    </subcellularLocation>
</comment>
<dbReference type="CDD" id="cd04091">
    <property type="entry name" value="mtEFG1_II_like"/>
    <property type="match status" value="1"/>
</dbReference>
<feature type="domain" description="Tr-type G" evidence="9">
    <location>
        <begin position="39"/>
        <end position="316"/>
    </location>
</feature>
<evidence type="ECO:0000259" key="9">
    <source>
        <dbReference type="PROSITE" id="PS51722"/>
    </source>
</evidence>
<dbReference type="Pfam" id="PF00009">
    <property type="entry name" value="GTP_EFTU"/>
    <property type="match status" value="1"/>
</dbReference>
<dbReference type="CDD" id="cd04097">
    <property type="entry name" value="mtEFG1_C"/>
    <property type="match status" value="1"/>
</dbReference>
<comment type="pathway">
    <text evidence="8">Protein biosynthesis; polypeptide chain elongation.</text>
</comment>
<dbReference type="EMBL" id="CAJVCH010071438">
    <property type="protein sequence ID" value="CAG7720540.1"/>
    <property type="molecule type" value="Genomic_DNA"/>
</dbReference>
<dbReference type="InterPro" id="IPR041095">
    <property type="entry name" value="EFG_II"/>
</dbReference>
<dbReference type="NCBIfam" id="NF009381">
    <property type="entry name" value="PRK12740.1-5"/>
    <property type="match status" value="1"/>
</dbReference>
<organism evidence="10 11">
    <name type="scientific">Allacma fusca</name>
    <dbReference type="NCBI Taxonomy" id="39272"/>
    <lineage>
        <taxon>Eukaryota</taxon>
        <taxon>Metazoa</taxon>
        <taxon>Ecdysozoa</taxon>
        <taxon>Arthropoda</taxon>
        <taxon>Hexapoda</taxon>
        <taxon>Collembola</taxon>
        <taxon>Symphypleona</taxon>
        <taxon>Sminthuridae</taxon>
        <taxon>Allacma</taxon>
    </lineage>
</organism>
<dbReference type="InterPro" id="IPR004161">
    <property type="entry name" value="EFTu-like_2"/>
</dbReference>
<dbReference type="CDD" id="cd16262">
    <property type="entry name" value="EFG_III"/>
    <property type="match status" value="1"/>
</dbReference>
<evidence type="ECO:0000256" key="6">
    <source>
        <dbReference type="ARBA" id="ARBA00023128"/>
    </source>
</evidence>
<dbReference type="Pfam" id="PF03764">
    <property type="entry name" value="EFG_IV"/>
    <property type="match status" value="1"/>
</dbReference>
<gene>
    <name evidence="10" type="ORF">AFUS01_LOCUS9812</name>
</gene>
<dbReference type="Pfam" id="PF03144">
    <property type="entry name" value="GTP_EFTU_D2"/>
    <property type="match status" value="1"/>
</dbReference>
<reference evidence="10" key="1">
    <citation type="submission" date="2021-06" db="EMBL/GenBank/DDBJ databases">
        <authorList>
            <person name="Hodson N. C."/>
            <person name="Mongue J. A."/>
            <person name="Jaron S. K."/>
        </authorList>
    </citation>
    <scope>NUCLEOTIDE SEQUENCE</scope>
</reference>
<keyword evidence="5 8" id="KW-0648">Protein biosynthesis</keyword>
<evidence type="ECO:0000256" key="1">
    <source>
        <dbReference type="ARBA" id="ARBA00004173"/>
    </source>
</evidence>
<protein>
    <recommendedName>
        <fullName evidence="8">Elongation factor G, mitochondrial</fullName>
        <shortName evidence="8">EF-Gmt</shortName>
    </recommendedName>
    <alternativeName>
        <fullName evidence="8">Elongation factor G 1, mitochondrial</fullName>
        <shortName evidence="8">mEF-G 1</shortName>
    </alternativeName>
    <alternativeName>
        <fullName evidence="8">Elongation factor G1</fullName>
    </alternativeName>
</protein>
<dbReference type="UniPathway" id="UPA00345"/>
<dbReference type="InterPro" id="IPR009022">
    <property type="entry name" value="EFG_III"/>
</dbReference>
<dbReference type="GO" id="GO:0005525">
    <property type="term" value="F:GTP binding"/>
    <property type="evidence" value="ECO:0007669"/>
    <property type="project" value="UniProtKB-UniRule"/>
</dbReference>
<proteinExistence type="inferred from homology"/>